<evidence type="ECO:0000256" key="1">
    <source>
        <dbReference type="SAM" id="MobiDB-lite"/>
    </source>
</evidence>
<evidence type="ECO:0000313" key="2">
    <source>
        <dbReference type="EMBL" id="KAK5982927.1"/>
    </source>
</evidence>
<feature type="region of interest" description="Disordered" evidence="1">
    <location>
        <begin position="134"/>
        <end position="208"/>
    </location>
</feature>
<sequence length="208" mass="21853">FSTLLIASVHVIIQVERKRQRDEAQRIQLHEAIARAETVVNDLETVLKSEDPTAALSSKLNLLEDISRKDLFNDVPFSIASTSNQAVHQPPDPFTGVQTSSMQHVDPFAQSDPFAAAAASGNFANPFPQDPFAGGGAVGAGPPMNTNGTTPFASVAAAKNPPPRPAPPKSARQTPVNGDPFANTDPFASDTANTAPGGFADFSSFPAF</sequence>
<dbReference type="EMBL" id="WIXE01004558">
    <property type="protein sequence ID" value="KAK5982927.1"/>
    <property type="molecule type" value="Genomic_DNA"/>
</dbReference>
<protein>
    <submittedName>
        <fullName evidence="2">Uncharacterized protein</fullName>
    </submittedName>
</protein>
<accession>A0AAN8FQ15</accession>
<gene>
    <name evidence="2" type="ORF">GCK32_010582</name>
</gene>
<feature type="non-terminal residue" evidence="2">
    <location>
        <position position="1"/>
    </location>
</feature>
<keyword evidence="3" id="KW-1185">Reference proteome</keyword>
<name>A0AAN8FQ15_TRICO</name>
<reference evidence="2 3" key="1">
    <citation type="submission" date="2019-10" db="EMBL/GenBank/DDBJ databases">
        <title>Assembly and Annotation for the nematode Trichostrongylus colubriformis.</title>
        <authorList>
            <person name="Martin J."/>
        </authorList>
    </citation>
    <scope>NUCLEOTIDE SEQUENCE [LARGE SCALE GENOMIC DNA]</scope>
    <source>
        <strain evidence="2">G859</strain>
        <tissue evidence="2">Whole worm</tissue>
    </source>
</reference>
<organism evidence="2 3">
    <name type="scientific">Trichostrongylus colubriformis</name>
    <name type="common">Black scour worm</name>
    <dbReference type="NCBI Taxonomy" id="6319"/>
    <lineage>
        <taxon>Eukaryota</taxon>
        <taxon>Metazoa</taxon>
        <taxon>Ecdysozoa</taxon>
        <taxon>Nematoda</taxon>
        <taxon>Chromadorea</taxon>
        <taxon>Rhabditida</taxon>
        <taxon>Rhabditina</taxon>
        <taxon>Rhabditomorpha</taxon>
        <taxon>Strongyloidea</taxon>
        <taxon>Trichostrongylidae</taxon>
        <taxon>Trichostrongylus</taxon>
    </lineage>
</organism>
<dbReference type="AlphaFoldDB" id="A0AAN8FQ15"/>
<comment type="caution">
    <text evidence="2">The sequence shown here is derived from an EMBL/GenBank/DDBJ whole genome shotgun (WGS) entry which is preliminary data.</text>
</comment>
<evidence type="ECO:0000313" key="3">
    <source>
        <dbReference type="Proteomes" id="UP001331761"/>
    </source>
</evidence>
<dbReference type="Proteomes" id="UP001331761">
    <property type="component" value="Unassembled WGS sequence"/>
</dbReference>
<proteinExistence type="predicted"/>